<protein>
    <submittedName>
        <fullName evidence="2">Uncharacterized protein</fullName>
    </submittedName>
</protein>
<feature type="region of interest" description="Disordered" evidence="1">
    <location>
        <begin position="1"/>
        <end position="54"/>
    </location>
</feature>
<dbReference type="Proteomes" id="UP001372338">
    <property type="component" value="Unassembled WGS sequence"/>
</dbReference>
<feature type="compositionally biased region" description="Basic and acidic residues" evidence="1">
    <location>
        <begin position="69"/>
        <end position="79"/>
    </location>
</feature>
<feature type="compositionally biased region" description="Polar residues" evidence="1">
    <location>
        <begin position="128"/>
        <end position="140"/>
    </location>
</feature>
<feature type="region of interest" description="Disordered" evidence="1">
    <location>
        <begin position="69"/>
        <end position="116"/>
    </location>
</feature>
<comment type="caution">
    <text evidence="2">The sequence shown here is derived from an EMBL/GenBank/DDBJ whole genome shotgun (WGS) entry which is preliminary data.</text>
</comment>
<dbReference type="EMBL" id="JAYWIO010000007">
    <property type="protein sequence ID" value="KAK7250848.1"/>
    <property type="molecule type" value="Genomic_DNA"/>
</dbReference>
<reference evidence="2 3" key="1">
    <citation type="submission" date="2024-01" db="EMBL/GenBank/DDBJ databases">
        <title>The genomes of 5 underutilized Papilionoideae crops provide insights into root nodulation and disease resistanc.</title>
        <authorList>
            <person name="Yuan L."/>
        </authorList>
    </citation>
    <scope>NUCLEOTIDE SEQUENCE [LARGE SCALE GENOMIC DNA]</scope>
    <source>
        <strain evidence="2">ZHUSHIDOU_FW_LH</strain>
        <tissue evidence="2">Leaf</tissue>
    </source>
</reference>
<keyword evidence="3" id="KW-1185">Reference proteome</keyword>
<name>A0AAN9EA66_CROPI</name>
<evidence type="ECO:0000256" key="1">
    <source>
        <dbReference type="SAM" id="MobiDB-lite"/>
    </source>
</evidence>
<evidence type="ECO:0000313" key="2">
    <source>
        <dbReference type="EMBL" id="KAK7250848.1"/>
    </source>
</evidence>
<feature type="compositionally biased region" description="Basic and acidic residues" evidence="1">
    <location>
        <begin position="17"/>
        <end position="27"/>
    </location>
</feature>
<organism evidence="2 3">
    <name type="scientific">Crotalaria pallida</name>
    <name type="common">Smooth rattlebox</name>
    <name type="synonym">Crotalaria striata</name>
    <dbReference type="NCBI Taxonomy" id="3830"/>
    <lineage>
        <taxon>Eukaryota</taxon>
        <taxon>Viridiplantae</taxon>
        <taxon>Streptophyta</taxon>
        <taxon>Embryophyta</taxon>
        <taxon>Tracheophyta</taxon>
        <taxon>Spermatophyta</taxon>
        <taxon>Magnoliopsida</taxon>
        <taxon>eudicotyledons</taxon>
        <taxon>Gunneridae</taxon>
        <taxon>Pentapetalae</taxon>
        <taxon>rosids</taxon>
        <taxon>fabids</taxon>
        <taxon>Fabales</taxon>
        <taxon>Fabaceae</taxon>
        <taxon>Papilionoideae</taxon>
        <taxon>50 kb inversion clade</taxon>
        <taxon>genistoids sensu lato</taxon>
        <taxon>core genistoids</taxon>
        <taxon>Crotalarieae</taxon>
        <taxon>Crotalaria</taxon>
    </lineage>
</organism>
<proteinExistence type="predicted"/>
<feature type="region of interest" description="Disordered" evidence="1">
    <location>
        <begin position="128"/>
        <end position="150"/>
    </location>
</feature>
<sequence length="225" mass="24949">MAKMRGRPPKTPSSTLSKDRSPSHHDSPGTQKLDFSQLDEEDMAEIDSLSPKQAERLLKNLDVLREKIKGKAVMEEQQKEPVISQENRRDQEEGTMQGDQQSKGLEEGSNEGNRADVEGAVMFTTQSDTLIETSTVQHGESSAGRLEAKKDKTISAAEKIGLESDNDPGQSSQWTTVMTRSKAQAQLALNPTDVMLQQDEKAVFLKLRDTQKAAYSFLKQKAKVD</sequence>
<dbReference type="AlphaFoldDB" id="A0AAN9EA66"/>
<gene>
    <name evidence="2" type="ORF">RIF29_33574</name>
</gene>
<evidence type="ECO:0000313" key="3">
    <source>
        <dbReference type="Proteomes" id="UP001372338"/>
    </source>
</evidence>
<accession>A0AAN9EA66</accession>